<feature type="region of interest" description="Disordered" evidence="1">
    <location>
        <begin position="1"/>
        <end position="22"/>
    </location>
</feature>
<protein>
    <submittedName>
        <fullName evidence="2">Uncharacterized protein</fullName>
    </submittedName>
</protein>
<evidence type="ECO:0000256" key="1">
    <source>
        <dbReference type="SAM" id="MobiDB-lite"/>
    </source>
</evidence>
<keyword evidence="3" id="KW-1185">Reference proteome</keyword>
<sequence>MPTLASLPMSPTPARPSTSPTTLLLPTNLPLLTSLPLPTSLLPSIMPKTSVV</sequence>
<evidence type="ECO:0000313" key="3">
    <source>
        <dbReference type="Proteomes" id="UP000595437"/>
    </source>
</evidence>
<evidence type="ECO:0000313" key="2">
    <source>
        <dbReference type="EMBL" id="QQP55911.1"/>
    </source>
</evidence>
<proteinExistence type="predicted"/>
<reference evidence="3" key="1">
    <citation type="submission" date="2021-01" db="EMBL/GenBank/DDBJ databases">
        <title>Caligus Genome Assembly.</title>
        <authorList>
            <person name="Gallardo-Escarate C."/>
        </authorList>
    </citation>
    <scope>NUCLEOTIDE SEQUENCE [LARGE SCALE GENOMIC DNA]</scope>
</reference>
<dbReference type="EMBL" id="CP045890">
    <property type="protein sequence ID" value="QQP55911.1"/>
    <property type="molecule type" value="Genomic_DNA"/>
</dbReference>
<dbReference type="Proteomes" id="UP000595437">
    <property type="component" value="Chromosome 1"/>
</dbReference>
<accession>A0A7T8QUV9</accession>
<name>A0A7T8QUV9_CALRO</name>
<dbReference type="AlphaFoldDB" id="A0A7T8QUV9"/>
<gene>
    <name evidence="2" type="ORF">FKW44_000384</name>
</gene>
<organism evidence="2 3">
    <name type="scientific">Caligus rogercresseyi</name>
    <name type="common">Sea louse</name>
    <dbReference type="NCBI Taxonomy" id="217165"/>
    <lineage>
        <taxon>Eukaryota</taxon>
        <taxon>Metazoa</taxon>
        <taxon>Ecdysozoa</taxon>
        <taxon>Arthropoda</taxon>
        <taxon>Crustacea</taxon>
        <taxon>Multicrustacea</taxon>
        <taxon>Hexanauplia</taxon>
        <taxon>Copepoda</taxon>
        <taxon>Siphonostomatoida</taxon>
        <taxon>Caligidae</taxon>
        <taxon>Caligus</taxon>
    </lineage>
</organism>